<dbReference type="PANTHER" id="PTHR40465:SF1">
    <property type="entry name" value="DUF6534 DOMAIN-CONTAINING PROTEIN"/>
    <property type="match status" value="1"/>
</dbReference>
<feature type="transmembrane region" description="Helical" evidence="1">
    <location>
        <begin position="216"/>
        <end position="239"/>
    </location>
</feature>
<keyword evidence="1" id="KW-1133">Transmembrane helix</keyword>
<dbReference type="Pfam" id="PF20152">
    <property type="entry name" value="DUF6534"/>
    <property type="match status" value="1"/>
</dbReference>
<keyword evidence="4" id="KW-1185">Reference proteome</keyword>
<feature type="transmembrane region" description="Helical" evidence="1">
    <location>
        <begin position="175"/>
        <end position="200"/>
    </location>
</feature>
<sequence length="320" mass="35942">MSTNLTNHESLAAVAPTVHIRLDGSLGAILVGLIFASILFGIANVQTLIYYQNSSNDPRYMKWMSAVLNSERFEGDVSMAAQRIPSRLNFECHLSISCDRLRQPSRHYKELLGLMLISLQLAAFVSLLITRSISLVYTYRVWIMSNRNWVLTLGAFTLILVEFAHSHFGRICLQWLGYMSLGSAAASDLWCAVCLCYYLAKDRTGFKTTDTKLNSLMLYIISTGLLTSLCAICCLILFAAAPHGYSYIAVHFCLSKLYFSALLALFNSRNYLREEIPGRTSVQEAYRLPQIVNIHRQPSSEHEASFGAIQDKMPSSSYKE</sequence>
<proteinExistence type="predicted"/>
<organism evidence="3 4">
    <name type="scientific">Sanghuangporus baumii</name>
    <name type="common">Phellinus baumii</name>
    <dbReference type="NCBI Taxonomy" id="108892"/>
    <lineage>
        <taxon>Eukaryota</taxon>
        <taxon>Fungi</taxon>
        <taxon>Dikarya</taxon>
        <taxon>Basidiomycota</taxon>
        <taxon>Agaricomycotina</taxon>
        <taxon>Agaricomycetes</taxon>
        <taxon>Hymenochaetales</taxon>
        <taxon>Hymenochaetaceae</taxon>
        <taxon>Sanghuangporus</taxon>
    </lineage>
</organism>
<reference evidence="3" key="1">
    <citation type="submission" date="2016-06" db="EMBL/GenBank/DDBJ databases">
        <title>Draft Genome sequence of the fungus Inonotus baumii.</title>
        <authorList>
            <person name="Zhu H."/>
            <person name="Lin W."/>
        </authorList>
    </citation>
    <scope>NUCLEOTIDE SEQUENCE</scope>
    <source>
        <strain evidence="3">821</strain>
    </source>
</reference>
<gene>
    <name evidence="3" type="ORF">A7U60_g5961</name>
</gene>
<name>A0A9Q5NB15_SANBA</name>
<feature type="transmembrane region" description="Helical" evidence="1">
    <location>
        <begin position="245"/>
        <end position="266"/>
    </location>
</feature>
<comment type="caution">
    <text evidence="3">The sequence shown here is derived from an EMBL/GenBank/DDBJ whole genome shotgun (WGS) entry which is preliminary data.</text>
</comment>
<protein>
    <recommendedName>
        <fullName evidence="2">DUF6534 domain-containing protein</fullName>
    </recommendedName>
</protein>
<dbReference type="OrthoDB" id="2971182at2759"/>
<feature type="transmembrane region" description="Helical" evidence="1">
    <location>
        <begin position="149"/>
        <end position="169"/>
    </location>
</feature>
<keyword evidence="1" id="KW-0472">Membrane</keyword>
<dbReference type="InterPro" id="IPR045339">
    <property type="entry name" value="DUF6534"/>
</dbReference>
<dbReference type="EMBL" id="LNZH02000197">
    <property type="protein sequence ID" value="OCB86989.1"/>
    <property type="molecule type" value="Genomic_DNA"/>
</dbReference>
<evidence type="ECO:0000259" key="2">
    <source>
        <dbReference type="Pfam" id="PF20152"/>
    </source>
</evidence>
<evidence type="ECO:0000256" key="1">
    <source>
        <dbReference type="SAM" id="Phobius"/>
    </source>
</evidence>
<evidence type="ECO:0000313" key="4">
    <source>
        <dbReference type="Proteomes" id="UP000757232"/>
    </source>
</evidence>
<dbReference type="PANTHER" id="PTHR40465">
    <property type="entry name" value="CHROMOSOME 1, WHOLE GENOME SHOTGUN SEQUENCE"/>
    <property type="match status" value="1"/>
</dbReference>
<accession>A0A9Q5NB15</accession>
<dbReference type="AlphaFoldDB" id="A0A9Q5NB15"/>
<feature type="domain" description="DUF6534" evidence="2">
    <location>
        <begin position="184"/>
        <end position="271"/>
    </location>
</feature>
<keyword evidence="1" id="KW-0812">Transmembrane</keyword>
<feature type="transmembrane region" description="Helical" evidence="1">
    <location>
        <begin position="26"/>
        <end position="51"/>
    </location>
</feature>
<feature type="transmembrane region" description="Helical" evidence="1">
    <location>
        <begin position="111"/>
        <end position="129"/>
    </location>
</feature>
<dbReference type="Proteomes" id="UP000757232">
    <property type="component" value="Unassembled WGS sequence"/>
</dbReference>
<evidence type="ECO:0000313" key="3">
    <source>
        <dbReference type="EMBL" id="OCB86989.1"/>
    </source>
</evidence>